<proteinExistence type="predicted"/>
<sequence>MVSSYLFVGIYNAPYFYVVHVLTSFRDYQWSNSFCAIIYEGKVSFSKMTQD</sequence>
<accession>U9TBT3</accession>
<dbReference type="AlphaFoldDB" id="U9TBT3"/>
<dbReference type="HOGENOM" id="CLU_3107585_0_0_1"/>
<organism evidence="1">
    <name type="scientific">Rhizophagus irregularis (strain DAOM 181602 / DAOM 197198 / MUCL 43194)</name>
    <name type="common">Arbuscular mycorrhizal fungus</name>
    <name type="synonym">Glomus intraradices</name>
    <dbReference type="NCBI Taxonomy" id="747089"/>
    <lineage>
        <taxon>Eukaryota</taxon>
        <taxon>Fungi</taxon>
        <taxon>Fungi incertae sedis</taxon>
        <taxon>Mucoromycota</taxon>
        <taxon>Glomeromycotina</taxon>
        <taxon>Glomeromycetes</taxon>
        <taxon>Glomerales</taxon>
        <taxon>Glomeraceae</taxon>
        <taxon>Rhizophagus</taxon>
    </lineage>
</organism>
<name>U9TBT3_RHIID</name>
<gene>
    <name evidence="1" type="ORF">GLOINDRAFT_35297</name>
</gene>
<reference evidence="1" key="1">
    <citation type="submission" date="2013-07" db="EMBL/GenBank/DDBJ databases">
        <title>The genome of an arbuscular mycorrhizal fungus provides insights into the evolution of the oldest plant symbiosis.</title>
        <authorList>
            <consortium name="DOE Joint Genome Institute"/>
            <person name="Tisserant E."/>
            <person name="Malbreil M."/>
            <person name="Kuo A."/>
            <person name="Kohler A."/>
            <person name="Symeonidi A."/>
            <person name="Balestrini R."/>
            <person name="Charron P."/>
            <person name="Duensing N."/>
            <person name="Frei-dit-Frey N."/>
            <person name="Gianinazzi-Pearson V."/>
            <person name="Gilbert B."/>
            <person name="Handa Y."/>
            <person name="Hijri M."/>
            <person name="Kaul R."/>
            <person name="Kawaguchi M."/>
            <person name="Krajinski F."/>
            <person name="Lammers P."/>
            <person name="Lapierre D."/>
            <person name="Masclaux F.G."/>
            <person name="Murat C."/>
            <person name="Morin E."/>
            <person name="Ndikumana S."/>
            <person name="Pagni M."/>
            <person name="Petitpierre D."/>
            <person name="Requena N."/>
            <person name="Rosikiewicz P."/>
            <person name="Riley R."/>
            <person name="Saito K."/>
            <person name="San Clemente H."/>
            <person name="Shapiro H."/>
            <person name="van Tuinen D."/>
            <person name="Becard G."/>
            <person name="Bonfante P."/>
            <person name="Paszkowski U."/>
            <person name="Shachar-Hill Y."/>
            <person name="Young J.P."/>
            <person name="Sanders I.R."/>
            <person name="Henrissat B."/>
            <person name="Rensing S.A."/>
            <person name="Grigoriev I.V."/>
            <person name="Corradi N."/>
            <person name="Roux C."/>
            <person name="Martin F."/>
        </authorList>
    </citation>
    <scope>NUCLEOTIDE SEQUENCE</scope>
    <source>
        <strain evidence="1">DAOM 197198</strain>
    </source>
</reference>
<evidence type="ECO:0000313" key="1">
    <source>
        <dbReference type="EMBL" id="ESA05624.1"/>
    </source>
</evidence>
<dbReference type="EMBL" id="KI292781">
    <property type="protein sequence ID" value="ESA05624.1"/>
    <property type="molecule type" value="Genomic_DNA"/>
</dbReference>
<protein>
    <submittedName>
        <fullName evidence="1">Uncharacterized protein</fullName>
    </submittedName>
</protein>